<accession>A0ABR1UBK7</accession>
<evidence type="ECO:0000313" key="4">
    <source>
        <dbReference type="EMBL" id="KAK8056266.1"/>
    </source>
</evidence>
<keyword evidence="5" id="KW-1185">Reference proteome</keyword>
<feature type="chain" id="PRO_5046662651" description="F-box domain-containing protein" evidence="2">
    <location>
        <begin position="19"/>
        <end position="524"/>
    </location>
</feature>
<evidence type="ECO:0000256" key="1">
    <source>
        <dbReference type="SAM" id="MobiDB-lite"/>
    </source>
</evidence>
<dbReference type="Proteomes" id="UP001444661">
    <property type="component" value="Unassembled WGS sequence"/>
</dbReference>
<feature type="region of interest" description="Disordered" evidence="1">
    <location>
        <begin position="479"/>
        <end position="524"/>
    </location>
</feature>
<feature type="domain" description="F-box" evidence="3">
    <location>
        <begin position="5"/>
        <end position="54"/>
    </location>
</feature>
<evidence type="ECO:0000256" key="2">
    <source>
        <dbReference type="SAM" id="SignalP"/>
    </source>
</evidence>
<comment type="caution">
    <text evidence="4">The sequence shown here is derived from an EMBL/GenBank/DDBJ whole genome shotgun (WGS) entry which is preliminary data.</text>
</comment>
<dbReference type="Pfam" id="PF00646">
    <property type="entry name" value="F-box"/>
    <property type="match status" value="1"/>
</dbReference>
<organism evidence="4 5">
    <name type="scientific">Apiospora rasikravindrae</name>
    <dbReference type="NCBI Taxonomy" id="990691"/>
    <lineage>
        <taxon>Eukaryota</taxon>
        <taxon>Fungi</taxon>
        <taxon>Dikarya</taxon>
        <taxon>Ascomycota</taxon>
        <taxon>Pezizomycotina</taxon>
        <taxon>Sordariomycetes</taxon>
        <taxon>Xylariomycetidae</taxon>
        <taxon>Amphisphaeriales</taxon>
        <taxon>Apiosporaceae</taxon>
        <taxon>Apiospora</taxon>
    </lineage>
</organism>
<sequence>MASSTSLLLTMPLEVLLSISHYLTTPDYCNLRRSCKHIEASLHSSFAKEYFSKRQFILTEFSLQALIDISRSKFSPYLTHVILAAERPVWRRPHAFAAVDSTSEATRRLRMRQEYSSHINLINFSQDLEMLADAFAHLPNLETIGIRDFNSRSRFRDHPLVEWRSYGANTYQRDTGLALARPDTTPVFGHMSPQLALDNNWPWYEARLFGTLLQALGKSGSKPKGFEVILRNIGLFDVAFNLPRFFEPLTDPVLARLETLFLDLSDDQIPAMTRSGSDQIPSDCTNYLLRTFLLKLPALSSLRLNFAKRDHHRTCDFLSWLASPLPLSTVAASTAATLAGSMQRTEPDADADASIDLSPPPPVVFSALKQLDLGKAMISIDVLTDLVNKYKGSLQGLSFYDVTLMGADAAGSSGSGSGRVNLWAKALRHFIKSDVALKSLRVDRLSQDHGPSLQTLIVRFNDTARSRIWRGQDKENGLKEMANSMVIDWPDSEDESMDDSDEMGSDEDSDNDDDDDDDDDDDGE</sequence>
<feature type="compositionally biased region" description="Acidic residues" evidence="1">
    <location>
        <begin position="490"/>
        <end position="524"/>
    </location>
</feature>
<evidence type="ECO:0000259" key="3">
    <source>
        <dbReference type="PROSITE" id="PS50181"/>
    </source>
</evidence>
<feature type="signal peptide" evidence="2">
    <location>
        <begin position="1"/>
        <end position="18"/>
    </location>
</feature>
<keyword evidence="2" id="KW-0732">Signal</keyword>
<gene>
    <name evidence="4" type="ORF">PG993_001493</name>
</gene>
<protein>
    <recommendedName>
        <fullName evidence="3">F-box domain-containing protein</fullName>
    </recommendedName>
</protein>
<dbReference type="EMBL" id="JAQQWK010000001">
    <property type="protein sequence ID" value="KAK8056266.1"/>
    <property type="molecule type" value="Genomic_DNA"/>
</dbReference>
<dbReference type="InterPro" id="IPR001810">
    <property type="entry name" value="F-box_dom"/>
</dbReference>
<reference evidence="4 5" key="1">
    <citation type="submission" date="2023-01" db="EMBL/GenBank/DDBJ databases">
        <title>Analysis of 21 Apiospora genomes using comparative genomics revels a genus with tremendous synthesis potential of carbohydrate active enzymes and secondary metabolites.</title>
        <authorList>
            <person name="Sorensen T."/>
        </authorList>
    </citation>
    <scope>NUCLEOTIDE SEQUENCE [LARGE SCALE GENOMIC DNA]</scope>
    <source>
        <strain evidence="4 5">CBS 33761</strain>
    </source>
</reference>
<name>A0ABR1UBK7_9PEZI</name>
<proteinExistence type="predicted"/>
<evidence type="ECO:0000313" key="5">
    <source>
        <dbReference type="Proteomes" id="UP001444661"/>
    </source>
</evidence>
<dbReference type="PROSITE" id="PS50181">
    <property type="entry name" value="FBOX"/>
    <property type="match status" value="1"/>
</dbReference>